<dbReference type="Proteomes" id="UP001210120">
    <property type="component" value="Chromosome"/>
</dbReference>
<evidence type="ECO:0000313" key="3">
    <source>
        <dbReference type="Proteomes" id="UP001210120"/>
    </source>
</evidence>
<sequence length="205" mass="24765">MLNKKKIFLDLPFLILSLSILCLSIFKGYQKPFYSFYLFTRQTVLLINLTLLMNLLFKWENKYILFICALDSFMMMIIYMKKENPHLLAQRTNLDVFISVLEHYFLTTVFLLYYFMIDQTVVKLKKFYLGMIHLLVYFIAALYLGQKYHYYPYDFLNPHQHLFFLKIGILSVITILTAILFLYLKDKKVRFTTRKSNNKIKKRTF</sequence>
<evidence type="ECO:0000256" key="1">
    <source>
        <dbReference type="SAM" id="Phobius"/>
    </source>
</evidence>
<feature type="transmembrane region" description="Helical" evidence="1">
    <location>
        <begin position="38"/>
        <end position="56"/>
    </location>
</feature>
<dbReference type="EMBL" id="CP115156">
    <property type="protein sequence ID" value="WBL31310.1"/>
    <property type="molecule type" value="Genomic_DNA"/>
</dbReference>
<feature type="transmembrane region" description="Helical" evidence="1">
    <location>
        <begin position="63"/>
        <end position="80"/>
    </location>
</feature>
<feature type="transmembrane region" description="Helical" evidence="1">
    <location>
        <begin position="96"/>
        <end position="115"/>
    </location>
</feature>
<keyword evidence="1" id="KW-0812">Transmembrane</keyword>
<keyword evidence="1" id="KW-0472">Membrane</keyword>
<feature type="transmembrane region" description="Helical" evidence="1">
    <location>
        <begin position="127"/>
        <end position="144"/>
    </location>
</feature>
<reference evidence="2" key="1">
    <citation type="submission" date="2022-12" db="EMBL/GenBank/DDBJ databases">
        <title>Genomic Characterization of Candidatus Phytoplasma sacchari in China.</title>
        <authorList>
            <person name="Zhang R.-Y."/>
        </authorList>
    </citation>
    <scope>NUCLEOTIDE SEQUENCE [LARGE SCALE GENOMIC DNA]</scope>
    <source>
        <strain evidence="2">SCWL1</strain>
    </source>
</reference>
<name>A0ABY7M344_9MOLU</name>
<protein>
    <recommendedName>
        <fullName evidence="4">Integral membrane protein</fullName>
    </recommendedName>
</protein>
<gene>
    <name evidence="2" type="ORF">O7R10_01730</name>
</gene>
<feature type="transmembrane region" description="Helical" evidence="1">
    <location>
        <begin position="164"/>
        <end position="184"/>
    </location>
</feature>
<organism evidence="2 3">
    <name type="scientific">Candidatus Phytoplasma sacchari</name>
    <dbReference type="NCBI Taxonomy" id="2609813"/>
    <lineage>
        <taxon>Bacteria</taxon>
        <taxon>Bacillati</taxon>
        <taxon>Mycoplasmatota</taxon>
        <taxon>Mollicutes</taxon>
        <taxon>Acholeplasmatales</taxon>
        <taxon>Acholeplasmataceae</taxon>
        <taxon>Candidatus Phytoplasma</taxon>
        <taxon>16SrXI (Rice yellow dwarf group)</taxon>
    </lineage>
</organism>
<keyword evidence="3" id="KW-1185">Reference proteome</keyword>
<evidence type="ECO:0008006" key="4">
    <source>
        <dbReference type="Google" id="ProtNLM"/>
    </source>
</evidence>
<evidence type="ECO:0000313" key="2">
    <source>
        <dbReference type="EMBL" id="WBL31310.1"/>
    </source>
</evidence>
<accession>A0ABY7M344</accession>
<keyword evidence="1" id="KW-1133">Transmembrane helix</keyword>
<proteinExistence type="predicted"/>
<feature type="transmembrane region" description="Helical" evidence="1">
    <location>
        <begin position="7"/>
        <end position="26"/>
    </location>
</feature>